<evidence type="ECO:0000256" key="4">
    <source>
        <dbReference type="ARBA" id="ARBA00022777"/>
    </source>
</evidence>
<dbReference type="InterPro" id="IPR050929">
    <property type="entry name" value="PFKA"/>
</dbReference>
<name>A0AA35ZSP3_LACSI</name>
<evidence type="ECO:0000256" key="5">
    <source>
        <dbReference type="ARBA" id="ARBA00022842"/>
    </source>
</evidence>
<feature type="domain" description="Phosphofructokinase" evidence="6">
    <location>
        <begin position="38"/>
        <end position="110"/>
    </location>
</feature>
<keyword evidence="5" id="KW-0460">Magnesium</keyword>
<keyword evidence="3" id="KW-0479">Metal-binding</keyword>
<dbReference type="SUPFAM" id="SSF53784">
    <property type="entry name" value="Phosphofructokinase"/>
    <property type="match status" value="1"/>
</dbReference>
<evidence type="ECO:0000259" key="6">
    <source>
        <dbReference type="Pfam" id="PF00365"/>
    </source>
</evidence>
<keyword evidence="4" id="KW-0418">Kinase</keyword>
<dbReference type="InterPro" id="IPR035966">
    <property type="entry name" value="PKF_sf"/>
</dbReference>
<dbReference type="GO" id="GO:0003872">
    <property type="term" value="F:6-phosphofructokinase activity"/>
    <property type="evidence" value="ECO:0007669"/>
    <property type="project" value="InterPro"/>
</dbReference>
<dbReference type="Gene3D" id="3.40.50.450">
    <property type="match status" value="1"/>
</dbReference>
<protein>
    <recommendedName>
        <fullName evidence="6">Phosphofructokinase domain-containing protein</fullName>
    </recommendedName>
</protein>
<keyword evidence="1" id="KW-0021">Allosteric enzyme</keyword>
<accession>A0AA35ZSP3</accession>
<reference evidence="7" key="1">
    <citation type="submission" date="2023-04" db="EMBL/GenBank/DDBJ databases">
        <authorList>
            <person name="Vijverberg K."/>
            <person name="Xiong W."/>
            <person name="Schranz E."/>
        </authorList>
    </citation>
    <scope>NUCLEOTIDE SEQUENCE</scope>
</reference>
<dbReference type="EMBL" id="OX465084">
    <property type="protein sequence ID" value="CAI9298175.1"/>
    <property type="molecule type" value="Genomic_DNA"/>
</dbReference>
<keyword evidence="2" id="KW-0808">Transferase</keyword>
<organism evidence="7 8">
    <name type="scientific">Lactuca saligna</name>
    <name type="common">Willowleaf lettuce</name>
    <dbReference type="NCBI Taxonomy" id="75948"/>
    <lineage>
        <taxon>Eukaryota</taxon>
        <taxon>Viridiplantae</taxon>
        <taxon>Streptophyta</taxon>
        <taxon>Embryophyta</taxon>
        <taxon>Tracheophyta</taxon>
        <taxon>Spermatophyta</taxon>
        <taxon>Magnoliopsida</taxon>
        <taxon>eudicotyledons</taxon>
        <taxon>Gunneridae</taxon>
        <taxon>Pentapetalae</taxon>
        <taxon>asterids</taxon>
        <taxon>campanulids</taxon>
        <taxon>Asterales</taxon>
        <taxon>Asteraceae</taxon>
        <taxon>Cichorioideae</taxon>
        <taxon>Cichorieae</taxon>
        <taxon>Lactucinae</taxon>
        <taxon>Lactuca</taxon>
    </lineage>
</organism>
<proteinExistence type="predicted"/>
<evidence type="ECO:0000313" key="8">
    <source>
        <dbReference type="Proteomes" id="UP001177003"/>
    </source>
</evidence>
<dbReference type="Pfam" id="PF00365">
    <property type="entry name" value="PFK"/>
    <property type="match status" value="1"/>
</dbReference>
<dbReference type="AlphaFoldDB" id="A0AA35ZSP3"/>
<evidence type="ECO:0000256" key="1">
    <source>
        <dbReference type="ARBA" id="ARBA00022533"/>
    </source>
</evidence>
<sequence>MPCNTHRPTQKSKDNGLDNNLISQFGVRFYYAFQVVDKSGYKGFYSSNRTPLTPKVANYIHKQSDTITGTSRGAYDNKKIVNSIEDPIINQVYIIGGDGTQKGAYVIHSQIDFFL</sequence>
<gene>
    <name evidence="7" type="ORF">LSALG_LOCUS36953</name>
</gene>
<evidence type="ECO:0000256" key="3">
    <source>
        <dbReference type="ARBA" id="ARBA00022723"/>
    </source>
</evidence>
<dbReference type="PANTHER" id="PTHR45770">
    <property type="entry name" value="ATP-DEPENDENT 6-PHOSPHOFRUCTOKINASE 1"/>
    <property type="match status" value="1"/>
</dbReference>
<dbReference type="Proteomes" id="UP001177003">
    <property type="component" value="Chromosome 8"/>
</dbReference>
<keyword evidence="8" id="KW-1185">Reference proteome</keyword>
<dbReference type="InterPro" id="IPR000023">
    <property type="entry name" value="Phosphofructokinase_dom"/>
</dbReference>
<evidence type="ECO:0000256" key="2">
    <source>
        <dbReference type="ARBA" id="ARBA00022679"/>
    </source>
</evidence>
<dbReference type="GO" id="GO:0046872">
    <property type="term" value="F:metal ion binding"/>
    <property type="evidence" value="ECO:0007669"/>
    <property type="project" value="UniProtKB-KW"/>
</dbReference>
<evidence type="ECO:0000313" key="7">
    <source>
        <dbReference type="EMBL" id="CAI9298175.1"/>
    </source>
</evidence>